<gene>
    <name evidence="4" type="primary">K02A2.6_82</name>
    <name evidence="4" type="ORF">FJT64_004040</name>
</gene>
<dbReference type="Gene3D" id="1.10.340.70">
    <property type="match status" value="1"/>
</dbReference>
<dbReference type="InterPro" id="IPR050951">
    <property type="entry name" value="Retrovirus_Pol_polyprotein"/>
</dbReference>
<comment type="caution">
    <text evidence="4">The sequence shown here is derived from an EMBL/GenBank/DDBJ whole genome shotgun (WGS) entry which is preliminary data.</text>
</comment>
<feature type="region of interest" description="Disordered" evidence="2">
    <location>
        <begin position="687"/>
        <end position="715"/>
    </location>
</feature>
<dbReference type="GO" id="GO:0003964">
    <property type="term" value="F:RNA-directed DNA polymerase activity"/>
    <property type="evidence" value="ECO:0007669"/>
    <property type="project" value="UniProtKB-EC"/>
</dbReference>
<organism evidence="4 5">
    <name type="scientific">Amphibalanus amphitrite</name>
    <name type="common">Striped barnacle</name>
    <name type="synonym">Balanus amphitrite</name>
    <dbReference type="NCBI Taxonomy" id="1232801"/>
    <lineage>
        <taxon>Eukaryota</taxon>
        <taxon>Metazoa</taxon>
        <taxon>Ecdysozoa</taxon>
        <taxon>Arthropoda</taxon>
        <taxon>Crustacea</taxon>
        <taxon>Multicrustacea</taxon>
        <taxon>Cirripedia</taxon>
        <taxon>Thoracica</taxon>
        <taxon>Thoracicalcarea</taxon>
        <taxon>Balanomorpha</taxon>
        <taxon>Balanoidea</taxon>
        <taxon>Balanidae</taxon>
        <taxon>Amphibalaninae</taxon>
        <taxon>Amphibalanus</taxon>
    </lineage>
</organism>
<feature type="region of interest" description="Disordered" evidence="2">
    <location>
        <begin position="296"/>
        <end position="389"/>
    </location>
</feature>
<dbReference type="Proteomes" id="UP000440578">
    <property type="component" value="Unassembled WGS sequence"/>
</dbReference>
<dbReference type="OrthoDB" id="6379273at2759"/>
<reference evidence="4 5" key="1">
    <citation type="submission" date="2019-07" db="EMBL/GenBank/DDBJ databases">
        <title>Draft genome assembly of a fouling barnacle, Amphibalanus amphitrite (Darwin, 1854): The first reference genome for Thecostraca.</title>
        <authorList>
            <person name="Kim W."/>
        </authorList>
    </citation>
    <scope>NUCLEOTIDE SEQUENCE [LARGE SCALE GENOMIC DNA]</scope>
    <source>
        <strain evidence="4">SNU_AA5</strain>
        <tissue evidence="4">Soma without cirri and trophi</tissue>
    </source>
</reference>
<feature type="compositionally biased region" description="Basic and acidic residues" evidence="2">
    <location>
        <begin position="296"/>
        <end position="309"/>
    </location>
</feature>
<feature type="region of interest" description="Disordered" evidence="2">
    <location>
        <begin position="620"/>
        <end position="654"/>
    </location>
</feature>
<evidence type="ECO:0000256" key="2">
    <source>
        <dbReference type="SAM" id="MobiDB-lite"/>
    </source>
</evidence>
<feature type="domain" description="Integrase zinc-binding" evidence="3">
    <location>
        <begin position="457"/>
        <end position="510"/>
    </location>
</feature>
<feature type="compositionally biased region" description="Low complexity" evidence="2">
    <location>
        <begin position="366"/>
        <end position="378"/>
    </location>
</feature>
<accession>A0A6A4W938</accession>
<evidence type="ECO:0000259" key="3">
    <source>
        <dbReference type="Pfam" id="PF17921"/>
    </source>
</evidence>
<feature type="compositionally biased region" description="Pro residues" evidence="2">
    <location>
        <begin position="625"/>
        <end position="651"/>
    </location>
</feature>
<dbReference type="EMBL" id="VIIS01001423">
    <property type="protein sequence ID" value="KAF0298588.1"/>
    <property type="molecule type" value="Genomic_DNA"/>
</dbReference>
<evidence type="ECO:0000256" key="1">
    <source>
        <dbReference type="ARBA" id="ARBA00012493"/>
    </source>
</evidence>
<sequence>MARSRAALLSLLDEDWHRVLRYGLSVTDDSPLSEVVDAMESHLRKQRSVLVDRRAFYARVQEEGENFDDRVMRAPRPNPAGVPRVQLACAAPWRAMCAPRPNLAGAAGARCCRCGRAAHADPAACRATSATCNSCGQRGHFAVVCVQVARESTVAPVEHAAPEPHIGRLIRDVYVNGVSTRPTPPVSVRLSTAAGVFTMAARADSGAEATVIGEDSLSSICVEPAQLEPCIGQPFSAVGRHPLTCIGSFQAALELGDRSTTAAVFVIKEMTGLLLSWFDCVALGILPRDFPAQIRSVEDTPRPTDDATHSGDVTPSDDVTPSALPAAAGSARCASDRPTPCETPRDRLCPATGAETGGPAPPADGPSPAAGLGGPLPAWNSDSDPPEALAPLIDSALERVRAAAERDPEHRALSEVILAGFPENRHEAPPAVRAYWGVRHQLAIDDGLVVYGARLVVPSALRRGVLEKLHESHQGVDRTKRRARLSVYWPGIDKQIADTVAACAQCRQRLPSHAREPMWREDGAPTRVFESVSADYFSAGGHTYLVYVDRLSGWPCYNKSTRRLSPLKIGSRVDLQDPATGRWNRIGVIVGVGQRRTYLVKTASGRVLWRNRRYLRPYRPLLTEPTPPVAPSAPRPPAAGAPQPPPPPPLPERTAVAAERAVRPAAGAPVVCRSPPVWSPEVETAAAAALPRRSQRQRRGPGRLQVRWGATSYEE</sequence>
<evidence type="ECO:0000313" key="5">
    <source>
        <dbReference type="Proteomes" id="UP000440578"/>
    </source>
</evidence>
<keyword evidence="5" id="KW-1185">Reference proteome</keyword>
<evidence type="ECO:0000313" key="4">
    <source>
        <dbReference type="EMBL" id="KAF0298588.1"/>
    </source>
</evidence>
<name>A0A6A4W938_AMPAM</name>
<proteinExistence type="predicted"/>
<dbReference type="Pfam" id="PF17921">
    <property type="entry name" value="Integrase_H2C2"/>
    <property type="match status" value="1"/>
</dbReference>
<dbReference type="FunFam" id="1.10.340.70:FF:000003">
    <property type="entry name" value="Protein CBG25708"/>
    <property type="match status" value="1"/>
</dbReference>
<dbReference type="EC" id="2.7.7.49" evidence="1"/>
<dbReference type="InterPro" id="IPR041588">
    <property type="entry name" value="Integrase_H2C2"/>
</dbReference>
<dbReference type="AlphaFoldDB" id="A0A6A4W938"/>
<dbReference type="PANTHER" id="PTHR37984:SF7">
    <property type="entry name" value="INTEGRASE CATALYTIC DOMAIN-CONTAINING PROTEIN"/>
    <property type="match status" value="1"/>
</dbReference>
<dbReference type="PANTHER" id="PTHR37984">
    <property type="entry name" value="PROTEIN CBG26694"/>
    <property type="match status" value="1"/>
</dbReference>
<protein>
    <recommendedName>
        <fullName evidence="1">RNA-directed DNA polymerase</fullName>
        <ecNumber evidence="1">2.7.7.49</ecNumber>
    </recommendedName>
</protein>